<evidence type="ECO:0000313" key="3">
    <source>
        <dbReference type="EMBL" id="RKP06300.1"/>
    </source>
</evidence>
<dbReference type="PANTHER" id="PTHR13609">
    <property type="entry name" value="UBIQUITIN DOMAIN CONTAINING 1 PROTEIN-RELATED"/>
    <property type="match status" value="1"/>
</dbReference>
<dbReference type="OrthoDB" id="1640476at2759"/>
<dbReference type="AlphaFoldDB" id="A0A4P9XM17"/>
<dbReference type="Pfam" id="PF16455">
    <property type="entry name" value="UBD"/>
    <property type="match status" value="1"/>
</dbReference>
<dbReference type="Gene3D" id="1.20.225.20">
    <property type="entry name" value="Ub domain-containing protein, DC-UbP/UBTD2, N-terminal domain"/>
    <property type="match status" value="1"/>
</dbReference>
<proteinExistence type="predicted"/>
<evidence type="ECO:0000313" key="4">
    <source>
        <dbReference type="Proteomes" id="UP000271241"/>
    </source>
</evidence>
<dbReference type="InterPro" id="IPR032752">
    <property type="entry name" value="DC-UbP/UBTD2_N"/>
</dbReference>
<dbReference type="InterPro" id="IPR039869">
    <property type="entry name" value="UBTD1/2"/>
</dbReference>
<protein>
    <recommendedName>
        <fullName evidence="2">DC-UbP/UBTD2 N-terminal domain-containing protein</fullName>
    </recommendedName>
</protein>
<feature type="region of interest" description="Disordered" evidence="1">
    <location>
        <begin position="1"/>
        <end position="41"/>
    </location>
</feature>
<evidence type="ECO:0000259" key="2">
    <source>
        <dbReference type="Pfam" id="PF16455"/>
    </source>
</evidence>
<dbReference type="Proteomes" id="UP000271241">
    <property type="component" value="Unassembled WGS sequence"/>
</dbReference>
<accession>A0A4P9XM17</accession>
<dbReference type="InterPro" id="IPR038169">
    <property type="entry name" value="DC-UbP/UBTD2_N_sf"/>
</dbReference>
<evidence type="ECO:0000256" key="1">
    <source>
        <dbReference type="SAM" id="MobiDB-lite"/>
    </source>
</evidence>
<feature type="domain" description="DC-UbP/UBTD2 N-terminal" evidence="2">
    <location>
        <begin position="42"/>
        <end position="136"/>
    </location>
</feature>
<gene>
    <name evidence="3" type="ORF">THASP1DRAFT_31879</name>
</gene>
<name>A0A4P9XM17_9FUNG</name>
<reference evidence="4" key="1">
    <citation type="journal article" date="2018" name="Nat. Microbiol.">
        <title>Leveraging single-cell genomics to expand the fungal tree of life.</title>
        <authorList>
            <person name="Ahrendt S.R."/>
            <person name="Quandt C.A."/>
            <person name="Ciobanu D."/>
            <person name="Clum A."/>
            <person name="Salamov A."/>
            <person name="Andreopoulos B."/>
            <person name="Cheng J.F."/>
            <person name="Woyke T."/>
            <person name="Pelin A."/>
            <person name="Henrissat B."/>
            <person name="Reynolds N.K."/>
            <person name="Benny G.L."/>
            <person name="Smith M.E."/>
            <person name="James T.Y."/>
            <person name="Grigoriev I.V."/>
        </authorList>
    </citation>
    <scope>NUCLEOTIDE SEQUENCE [LARGE SCALE GENOMIC DNA]</scope>
    <source>
        <strain evidence="4">RSA 1356</strain>
    </source>
</reference>
<sequence>MGCTHSLPAGDEDATHNLMAGNNRGGERGRRPGAGRPLLPDRPVWTSDTPMTTEALEQQRAAFWDTAPSYEGQLEVWQALRHVCDPTVDVATAQVILDSAGVVLPSGRLADGAYDALGGRYVIPNYCLAAPTNVIETSTSTIAGAAIEVAATEVLRDASAMASADAAKGNVTEDAAAVSGDATADAKHGRPIKLTIRLSSNADVRLDINSEDRLFPQVTRALLAAHPPEIPPGSPANHSVRVRYVRLGRILQGEQQIGDLLKPAETTLLLQAMVTVMPTGA</sequence>
<dbReference type="EMBL" id="KZ992912">
    <property type="protein sequence ID" value="RKP06300.1"/>
    <property type="molecule type" value="Genomic_DNA"/>
</dbReference>
<organism evidence="3 4">
    <name type="scientific">Thamnocephalis sphaerospora</name>
    <dbReference type="NCBI Taxonomy" id="78915"/>
    <lineage>
        <taxon>Eukaryota</taxon>
        <taxon>Fungi</taxon>
        <taxon>Fungi incertae sedis</taxon>
        <taxon>Zoopagomycota</taxon>
        <taxon>Zoopagomycotina</taxon>
        <taxon>Zoopagomycetes</taxon>
        <taxon>Zoopagales</taxon>
        <taxon>Sigmoideomycetaceae</taxon>
        <taxon>Thamnocephalis</taxon>
    </lineage>
</organism>
<keyword evidence="4" id="KW-1185">Reference proteome</keyword>